<dbReference type="GO" id="GO:0055085">
    <property type="term" value="P:transmembrane transport"/>
    <property type="evidence" value="ECO:0007669"/>
    <property type="project" value="InterPro"/>
</dbReference>
<evidence type="ECO:0000256" key="5">
    <source>
        <dbReference type="ARBA" id="ARBA00022989"/>
    </source>
</evidence>
<dbReference type="Proteomes" id="UP000193427">
    <property type="component" value="Chromosome"/>
</dbReference>
<dbReference type="PANTHER" id="PTHR36838">
    <property type="entry name" value="AUXIN EFFLUX CARRIER FAMILY PROTEIN"/>
    <property type="match status" value="1"/>
</dbReference>
<dbReference type="RefSeq" id="WP_085753624.1">
    <property type="nucleotide sequence ID" value="NZ_BSPR01000017.1"/>
</dbReference>
<evidence type="ECO:0000256" key="2">
    <source>
        <dbReference type="ARBA" id="ARBA00022448"/>
    </source>
</evidence>
<evidence type="ECO:0000256" key="4">
    <source>
        <dbReference type="ARBA" id="ARBA00022692"/>
    </source>
</evidence>
<dbReference type="PANTHER" id="PTHR36838:SF3">
    <property type="entry name" value="TRANSPORTER AUXIN EFFLUX CARRIER EC FAMILY"/>
    <property type="match status" value="1"/>
</dbReference>
<keyword evidence="6" id="KW-0472">Membrane</keyword>
<dbReference type="KEGG" id="rgu:A4W93_27255"/>
<keyword evidence="4" id="KW-0812">Transmembrane</keyword>
<proteinExistence type="predicted"/>
<keyword evidence="2" id="KW-0813">Transport</keyword>
<dbReference type="OrthoDB" id="3435874at2"/>
<evidence type="ECO:0000313" key="8">
    <source>
        <dbReference type="Proteomes" id="UP000193427"/>
    </source>
</evidence>
<keyword evidence="3" id="KW-1003">Cell membrane</keyword>
<name>A0A1W6LGG8_9BURK</name>
<dbReference type="EMBL" id="CP015118">
    <property type="protein sequence ID" value="ARN23306.1"/>
    <property type="molecule type" value="Genomic_DNA"/>
</dbReference>
<keyword evidence="8" id="KW-1185">Reference proteome</keyword>
<evidence type="ECO:0000256" key="6">
    <source>
        <dbReference type="ARBA" id="ARBA00023136"/>
    </source>
</evidence>
<evidence type="ECO:0000313" key="7">
    <source>
        <dbReference type="EMBL" id="ARN23306.1"/>
    </source>
</evidence>
<accession>A0A1W6LGG8</accession>
<dbReference type="Pfam" id="PF03547">
    <property type="entry name" value="Mem_trans"/>
    <property type="match status" value="1"/>
</dbReference>
<evidence type="ECO:0000256" key="3">
    <source>
        <dbReference type="ARBA" id="ARBA00022475"/>
    </source>
</evidence>
<dbReference type="InterPro" id="IPR004776">
    <property type="entry name" value="Mem_transp_PIN-like"/>
</dbReference>
<organism evidence="7 8">
    <name type="scientific">Piscinibacter gummiphilus</name>
    <dbReference type="NCBI Taxonomy" id="946333"/>
    <lineage>
        <taxon>Bacteria</taxon>
        <taxon>Pseudomonadati</taxon>
        <taxon>Pseudomonadota</taxon>
        <taxon>Betaproteobacteria</taxon>
        <taxon>Burkholderiales</taxon>
        <taxon>Sphaerotilaceae</taxon>
        <taxon>Piscinibacter</taxon>
    </lineage>
</organism>
<dbReference type="STRING" id="946333.A4W93_27255"/>
<reference evidence="7 8" key="1">
    <citation type="submission" date="2016-04" db="EMBL/GenBank/DDBJ databases">
        <title>Complete genome sequence of natural rubber-degrading, novel Gram-negative bacterium, Rhizobacter gummiphilus strain NS21.</title>
        <authorList>
            <person name="Tabata M."/>
            <person name="Kasai D."/>
            <person name="Fukuda M."/>
        </authorList>
    </citation>
    <scope>NUCLEOTIDE SEQUENCE [LARGE SCALE GENOMIC DNA]</scope>
    <source>
        <strain evidence="7 8">NS21</strain>
    </source>
</reference>
<dbReference type="AlphaFoldDB" id="A0A1W6LGG8"/>
<sequence>MSSILAVTFPFFALVLCGYLAAHRRYLPESAIPGLNGFVLFFALPCMLFRFGSSMPFAQLIDPWLAAIYAVCALVIVGGTIAATRHQVVLKDAAFGALVAAFPNTGFMGVPLLVAVLGQAAAGPVITTILVDLVLTSSLCIAVAESHAPHGPGPSPLARALRGAFSNPLPWAIGLGAAKAASGIVFPGPVDQVIKMLADAASPVALFTIGAVLWRAGQHTHTRTPVAHYLPVSLVKLFVHPLLVLGLGFGARAAGADVPLFGLTVLALAAALPSASNVSMLAERHGADNGRVARIIMASTVLSFLTFSGFASLTRPLLAQ</sequence>
<comment type="subcellular location">
    <subcellularLocation>
        <location evidence="1">Membrane</location>
        <topology evidence="1">Multi-pass membrane protein</topology>
    </subcellularLocation>
</comment>
<gene>
    <name evidence="7" type="ORF">A4W93_27255</name>
</gene>
<evidence type="ECO:0000256" key="1">
    <source>
        <dbReference type="ARBA" id="ARBA00004141"/>
    </source>
</evidence>
<protein>
    <submittedName>
        <fullName evidence="7">Transporter</fullName>
    </submittedName>
</protein>
<keyword evidence="5" id="KW-1133">Transmembrane helix</keyword>
<dbReference type="GO" id="GO:0016020">
    <property type="term" value="C:membrane"/>
    <property type="evidence" value="ECO:0007669"/>
    <property type="project" value="UniProtKB-SubCell"/>
</dbReference>